<dbReference type="CDD" id="cd01948">
    <property type="entry name" value="EAL"/>
    <property type="match status" value="1"/>
</dbReference>
<dbReference type="SUPFAM" id="SSF141868">
    <property type="entry name" value="EAL domain-like"/>
    <property type="match status" value="1"/>
</dbReference>
<dbReference type="SMART" id="SM00052">
    <property type="entry name" value="EAL"/>
    <property type="match status" value="1"/>
</dbReference>
<evidence type="ECO:0000259" key="3">
    <source>
        <dbReference type="PROSITE" id="PS50887"/>
    </source>
</evidence>
<keyword evidence="5" id="KW-1185">Reference proteome</keyword>
<dbReference type="InterPro" id="IPR052155">
    <property type="entry name" value="Biofilm_reg_signaling"/>
</dbReference>
<dbReference type="STRING" id="1166073.SAMN05192530_10368"/>
<sequence>MKLKAIRSYMMTTMGGAIVLATVACASVFLAERSVDKLMEADAERAATRFASYLTGNQTALDALLTGVSREADIETAVRDISAASGIANFTIFDDRGTEVFSPRSIRYEWLLRNRPGGTVTGDRLADDYVRRDGSWVALEKRATGDYVVILPLQRDGQRIGFLGVMPDSGRAYGSYVRVLGIAAAVLVGILLTATGIPALIYIQRKRRIEQADERIQFLANHDALTGLLNRKRVQEEADRILATARATRERLTVFFVDLQNLGDINNSLGQPTGDELLRTLANRLRTMPDVGDLAARIGPDDFVLLQRRTTTLAEIDGLAVRLKHALEQDVVIDGHTLQPRICIGAASTPDHGRTFDEVVRHAELALTVHKSHKLGNYVLFDPGMDEEAHRRRTVERMVRTALAEDGFELFYQPIVSARQGTALGFEALIRLPDGAGGYIPPSVFIPIAEARGLIKEIGNWVLREATRQIALWPEPLFVSVNLSAVQFAEDDLLPIIEDALANAGIAGHRLEIEVVESLLLDRRDTVLRQLQDIKALGISIAMDDFGTGYSSLGYLWRFPFDKLKIDQSFMAAFNDGEPNIERILETIIAMGHHMGMKVTTEGVETREQSDVLSRLGCDQLQGYYFGKPMPADRVADTMLRNFAANAQSGMEPQSAVAVAI</sequence>
<evidence type="ECO:0000256" key="1">
    <source>
        <dbReference type="SAM" id="Phobius"/>
    </source>
</evidence>
<dbReference type="AlphaFoldDB" id="A0A1H0GD47"/>
<dbReference type="InterPro" id="IPR000160">
    <property type="entry name" value="GGDEF_dom"/>
</dbReference>
<dbReference type="SMART" id="SM00267">
    <property type="entry name" value="GGDEF"/>
    <property type="match status" value="1"/>
</dbReference>
<dbReference type="EMBL" id="FNIT01000003">
    <property type="protein sequence ID" value="SDO04774.1"/>
    <property type="molecule type" value="Genomic_DNA"/>
</dbReference>
<dbReference type="PROSITE" id="PS50883">
    <property type="entry name" value="EAL"/>
    <property type="match status" value="1"/>
</dbReference>
<accession>A0A1H0GD47</accession>
<dbReference type="Pfam" id="PF00990">
    <property type="entry name" value="GGDEF"/>
    <property type="match status" value="1"/>
</dbReference>
<dbReference type="SUPFAM" id="SSF55073">
    <property type="entry name" value="Nucleotide cyclase"/>
    <property type="match status" value="1"/>
</dbReference>
<evidence type="ECO:0000313" key="4">
    <source>
        <dbReference type="EMBL" id="SDO04774.1"/>
    </source>
</evidence>
<protein>
    <submittedName>
        <fullName evidence="4">Diguanylate cyclase (GGDEF) domain-containing protein</fullName>
    </submittedName>
</protein>
<dbReference type="Gene3D" id="3.20.20.450">
    <property type="entry name" value="EAL domain"/>
    <property type="match status" value="1"/>
</dbReference>
<dbReference type="InterPro" id="IPR001633">
    <property type="entry name" value="EAL_dom"/>
</dbReference>
<gene>
    <name evidence="4" type="ORF">SAMN05192530_10368</name>
</gene>
<dbReference type="NCBIfam" id="TIGR00254">
    <property type="entry name" value="GGDEF"/>
    <property type="match status" value="1"/>
</dbReference>
<dbReference type="Proteomes" id="UP000198793">
    <property type="component" value="Unassembled WGS sequence"/>
</dbReference>
<dbReference type="Gene3D" id="3.30.70.270">
    <property type="match status" value="1"/>
</dbReference>
<evidence type="ECO:0000259" key="2">
    <source>
        <dbReference type="PROSITE" id="PS50883"/>
    </source>
</evidence>
<feature type="domain" description="EAL" evidence="2">
    <location>
        <begin position="392"/>
        <end position="643"/>
    </location>
</feature>
<dbReference type="PROSITE" id="PS51257">
    <property type="entry name" value="PROKAR_LIPOPROTEIN"/>
    <property type="match status" value="1"/>
</dbReference>
<keyword evidence="1" id="KW-0812">Transmembrane</keyword>
<dbReference type="InterPro" id="IPR035919">
    <property type="entry name" value="EAL_sf"/>
</dbReference>
<feature type="domain" description="GGDEF" evidence="3">
    <location>
        <begin position="250"/>
        <end position="383"/>
    </location>
</feature>
<feature type="transmembrane region" description="Helical" evidence="1">
    <location>
        <begin position="179"/>
        <end position="203"/>
    </location>
</feature>
<dbReference type="PANTHER" id="PTHR44757:SF2">
    <property type="entry name" value="BIOFILM ARCHITECTURE MAINTENANCE PROTEIN MBAA"/>
    <property type="match status" value="1"/>
</dbReference>
<dbReference type="InterPro" id="IPR029787">
    <property type="entry name" value="Nucleotide_cyclase"/>
</dbReference>
<keyword evidence="1" id="KW-1133">Transmembrane helix</keyword>
<dbReference type="CDD" id="cd01949">
    <property type="entry name" value="GGDEF"/>
    <property type="match status" value="1"/>
</dbReference>
<keyword evidence="1" id="KW-0472">Membrane</keyword>
<organism evidence="4 5">
    <name type="scientific">Aureimonas jatrophae</name>
    <dbReference type="NCBI Taxonomy" id="1166073"/>
    <lineage>
        <taxon>Bacteria</taxon>
        <taxon>Pseudomonadati</taxon>
        <taxon>Pseudomonadota</taxon>
        <taxon>Alphaproteobacteria</taxon>
        <taxon>Hyphomicrobiales</taxon>
        <taxon>Aurantimonadaceae</taxon>
        <taxon>Aureimonas</taxon>
    </lineage>
</organism>
<dbReference type="InterPro" id="IPR043128">
    <property type="entry name" value="Rev_trsase/Diguanyl_cyclase"/>
</dbReference>
<dbReference type="OrthoDB" id="9814202at2"/>
<reference evidence="4 5" key="1">
    <citation type="submission" date="2016-10" db="EMBL/GenBank/DDBJ databases">
        <authorList>
            <person name="de Groot N.N."/>
        </authorList>
    </citation>
    <scope>NUCLEOTIDE SEQUENCE [LARGE SCALE GENOMIC DNA]</scope>
    <source>
        <strain evidence="5">L7-484,KACC 16230,DSM 25025</strain>
    </source>
</reference>
<name>A0A1H0GD47_9HYPH</name>
<dbReference type="Pfam" id="PF00563">
    <property type="entry name" value="EAL"/>
    <property type="match status" value="1"/>
</dbReference>
<dbReference type="RefSeq" id="WP_090671633.1">
    <property type="nucleotide sequence ID" value="NZ_FNIT01000003.1"/>
</dbReference>
<evidence type="ECO:0000313" key="5">
    <source>
        <dbReference type="Proteomes" id="UP000198793"/>
    </source>
</evidence>
<dbReference type="PROSITE" id="PS50887">
    <property type="entry name" value="GGDEF"/>
    <property type="match status" value="1"/>
</dbReference>
<proteinExistence type="predicted"/>
<dbReference type="PANTHER" id="PTHR44757">
    <property type="entry name" value="DIGUANYLATE CYCLASE DGCP"/>
    <property type="match status" value="1"/>
</dbReference>